<gene>
    <name evidence="2" type="ORF">DPX16_0323</name>
</gene>
<organism evidence="2 3">
    <name type="scientific">Anabarilius grahami</name>
    <name type="common">Kanglang fish</name>
    <name type="synonym">Barilius grahami</name>
    <dbReference type="NCBI Taxonomy" id="495550"/>
    <lineage>
        <taxon>Eukaryota</taxon>
        <taxon>Metazoa</taxon>
        <taxon>Chordata</taxon>
        <taxon>Craniata</taxon>
        <taxon>Vertebrata</taxon>
        <taxon>Euteleostomi</taxon>
        <taxon>Actinopterygii</taxon>
        <taxon>Neopterygii</taxon>
        <taxon>Teleostei</taxon>
        <taxon>Ostariophysi</taxon>
        <taxon>Cypriniformes</taxon>
        <taxon>Xenocyprididae</taxon>
        <taxon>Xenocypridinae</taxon>
        <taxon>Xenocypridinae incertae sedis</taxon>
        <taxon>Anabarilius</taxon>
    </lineage>
</organism>
<dbReference type="Proteomes" id="UP000281406">
    <property type="component" value="Unassembled WGS sequence"/>
</dbReference>
<keyword evidence="3" id="KW-1185">Reference proteome</keyword>
<feature type="compositionally biased region" description="Basic and acidic residues" evidence="1">
    <location>
        <begin position="136"/>
        <end position="148"/>
    </location>
</feature>
<sequence>MAKVGEAGEPTAPARPPCAAFLELLEVMERASSRLQLAWERVRREPARSRLDDWFLSTHDPATPASLPFLPDLHVEIEKAWKNPFSARIHQHQRANFADVEGMDEHGRWLRSSGRRRCAPRRLDLASRSDPALGPDSREIPGRLEPRLRGKPRGKVSPLVRLLLLRVSRRDGEMPEGRSKI</sequence>
<evidence type="ECO:0000256" key="1">
    <source>
        <dbReference type="SAM" id="MobiDB-lite"/>
    </source>
</evidence>
<feature type="region of interest" description="Disordered" evidence="1">
    <location>
        <begin position="125"/>
        <end position="153"/>
    </location>
</feature>
<name>A0A3N0YKP0_ANAGA</name>
<comment type="caution">
    <text evidence="2">The sequence shown here is derived from an EMBL/GenBank/DDBJ whole genome shotgun (WGS) entry which is preliminary data.</text>
</comment>
<evidence type="ECO:0000313" key="2">
    <source>
        <dbReference type="EMBL" id="ROL46431.1"/>
    </source>
</evidence>
<dbReference type="AlphaFoldDB" id="A0A3N0YKP0"/>
<accession>A0A3N0YKP0</accession>
<reference evidence="2 3" key="1">
    <citation type="submission" date="2018-10" db="EMBL/GenBank/DDBJ databases">
        <title>Genome assembly for a Yunnan-Guizhou Plateau 3E fish, Anabarilius grahami (Regan), and its evolutionary and genetic applications.</title>
        <authorList>
            <person name="Jiang W."/>
        </authorList>
    </citation>
    <scope>NUCLEOTIDE SEQUENCE [LARGE SCALE GENOMIC DNA]</scope>
    <source>
        <strain evidence="2">AG-KIZ</strain>
        <tissue evidence="2">Muscle</tissue>
    </source>
</reference>
<dbReference type="EMBL" id="RJVU01037925">
    <property type="protein sequence ID" value="ROL46431.1"/>
    <property type="molecule type" value="Genomic_DNA"/>
</dbReference>
<protein>
    <submittedName>
        <fullName evidence="2">Uncharacterized protein</fullName>
    </submittedName>
</protein>
<proteinExistence type="predicted"/>
<evidence type="ECO:0000313" key="3">
    <source>
        <dbReference type="Proteomes" id="UP000281406"/>
    </source>
</evidence>